<dbReference type="RefSeq" id="WP_220663448.1">
    <property type="nucleotide sequence ID" value="NZ_CP069370.1"/>
</dbReference>
<name>A0A8G0ZVU9_9RHOB</name>
<evidence type="ECO:0000256" key="1">
    <source>
        <dbReference type="SAM" id="SignalP"/>
    </source>
</evidence>
<evidence type="ECO:0000313" key="2">
    <source>
        <dbReference type="EMBL" id="QYZ71118.1"/>
    </source>
</evidence>
<proteinExistence type="predicted"/>
<protein>
    <recommendedName>
        <fullName evidence="4">Glycine zipper 2TM domain-containing protein</fullName>
    </recommendedName>
</protein>
<gene>
    <name evidence="2" type="ORF">JO391_06310</name>
</gene>
<feature type="chain" id="PRO_5034277269" description="Glycine zipper 2TM domain-containing protein" evidence="1">
    <location>
        <begin position="17"/>
        <end position="70"/>
    </location>
</feature>
<keyword evidence="3" id="KW-1185">Reference proteome</keyword>
<dbReference type="AlphaFoldDB" id="A0A8G0ZVU9"/>
<feature type="signal peptide" evidence="1">
    <location>
        <begin position="1"/>
        <end position="16"/>
    </location>
</feature>
<dbReference type="Proteomes" id="UP000826300">
    <property type="component" value="Chromosome"/>
</dbReference>
<dbReference type="KEGG" id="nsm:JO391_06310"/>
<accession>A0A8G0ZVU9</accession>
<sequence>MRILTVSALLAVLAAAGCTNQTVGERALMGGIAGGLVAGATGNNVAGGAAIGALGNVAAACIADANAPGC</sequence>
<dbReference type="EMBL" id="CP069370">
    <property type="protein sequence ID" value="QYZ71118.1"/>
    <property type="molecule type" value="Genomic_DNA"/>
</dbReference>
<evidence type="ECO:0000313" key="3">
    <source>
        <dbReference type="Proteomes" id="UP000826300"/>
    </source>
</evidence>
<dbReference type="PROSITE" id="PS51257">
    <property type="entry name" value="PROKAR_LIPOPROTEIN"/>
    <property type="match status" value="1"/>
</dbReference>
<evidence type="ECO:0008006" key="4">
    <source>
        <dbReference type="Google" id="ProtNLM"/>
    </source>
</evidence>
<keyword evidence="1" id="KW-0732">Signal</keyword>
<organism evidence="2 3">
    <name type="scientific">Neotabrizicola shimadae</name>
    <dbReference type="NCBI Taxonomy" id="2807096"/>
    <lineage>
        <taxon>Bacteria</taxon>
        <taxon>Pseudomonadati</taxon>
        <taxon>Pseudomonadota</taxon>
        <taxon>Alphaproteobacteria</taxon>
        <taxon>Rhodobacterales</taxon>
        <taxon>Paracoccaceae</taxon>
        <taxon>Neotabrizicola</taxon>
    </lineage>
</organism>
<reference evidence="2" key="1">
    <citation type="submission" date="2021-02" db="EMBL/GenBank/DDBJ databases">
        <title>Rhodobacter shimadae sp. nov., an aerobic anoxygenic phototrophic bacterium isolated from a hot spring.</title>
        <authorList>
            <person name="Muramatsu S."/>
            <person name="Haruta S."/>
            <person name="Hirose S."/>
            <person name="Hanada S."/>
        </authorList>
    </citation>
    <scope>NUCLEOTIDE SEQUENCE</scope>
    <source>
        <strain evidence="2">N10</strain>
    </source>
</reference>